<evidence type="ECO:0000313" key="12">
    <source>
        <dbReference type="EMBL" id="KAK6636206.1"/>
    </source>
</evidence>
<organism evidence="12 15">
    <name type="scientific">Polyplax serrata</name>
    <name type="common">Common mouse louse</name>
    <dbReference type="NCBI Taxonomy" id="468196"/>
    <lineage>
        <taxon>Eukaryota</taxon>
        <taxon>Metazoa</taxon>
        <taxon>Ecdysozoa</taxon>
        <taxon>Arthropoda</taxon>
        <taxon>Hexapoda</taxon>
        <taxon>Insecta</taxon>
        <taxon>Pterygota</taxon>
        <taxon>Neoptera</taxon>
        <taxon>Paraneoptera</taxon>
        <taxon>Psocodea</taxon>
        <taxon>Troctomorpha</taxon>
        <taxon>Phthiraptera</taxon>
        <taxon>Anoplura</taxon>
        <taxon>Polyplacidae</taxon>
        <taxon>Polyplax</taxon>
    </lineage>
</organism>
<keyword evidence="6 11" id="KW-1133">Transmembrane helix</keyword>
<accession>A0AAN8S6X7</accession>
<keyword evidence="3" id="KW-1003">Cell membrane</keyword>
<dbReference type="InterPro" id="IPR019164">
    <property type="entry name" value="TMEM147"/>
</dbReference>
<evidence type="ECO:0000256" key="7">
    <source>
        <dbReference type="ARBA" id="ARBA00023136"/>
    </source>
</evidence>
<sequence>MTLYHFGNCLALVYVPYYLTYKYSGLSEYGTFWKCVQSGLMYMLTQLCKMMILATFFPTSDTTGGSFGEFCKISVDVADLVGLYLVLAGIPGKGHAKVLTAGIGWAGAEIILTRCILLWIGARGQEFHWKYIQKCLESNISLVQHITTATLVWLWSRHDLHKTLVPVVLFLLGLCVYKPMILDILLTASNIGPWVTLLVKAMFTICVGAASLQIYAGLAHSIGIF</sequence>
<comment type="subcellular location">
    <subcellularLocation>
        <location evidence="2">Cell membrane</location>
        <topology evidence="2">Multi-pass membrane protein</topology>
    </subcellularLocation>
    <subcellularLocation>
        <location evidence="1">Endoplasmic reticulum membrane</location>
        <topology evidence="1">Multi-pass membrane protein</topology>
    </subcellularLocation>
</comment>
<dbReference type="PANTHER" id="PTHR12869">
    <property type="entry name" value="SMALL SEVEN TRANSMEMBRANE DOMAIN-CONTAINING PROTEIN"/>
    <property type="match status" value="1"/>
</dbReference>
<evidence type="ECO:0000256" key="10">
    <source>
        <dbReference type="ARBA" id="ARBA00034899"/>
    </source>
</evidence>
<dbReference type="GO" id="GO:0005886">
    <property type="term" value="C:plasma membrane"/>
    <property type="evidence" value="ECO:0007669"/>
    <property type="project" value="UniProtKB-SubCell"/>
</dbReference>
<reference evidence="12 15" key="1">
    <citation type="submission" date="2023-10" db="EMBL/GenBank/DDBJ databases">
        <title>Genomes of two closely related lineages of the louse Polyplax serrata with different host specificities.</title>
        <authorList>
            <person name="Martinu J."/>
            <person name="Tarabai H."/>
            <person name="Stefka J."/>
            <person name="Hypsa V."/>
        </authorList>
    </citation>
    <scope>NUCLEOTIDE SEQUENCE [LARGE SCALE GENOMIC DNA]</scope>
    <source>
        <strain evidence="13">98ZLc_SE</strain>
        <strain evidence="12">HR10_N</strain>
    </source>
</reference>
<evidence type="ECO:0000256" key="5">
    <source>
        <dbReference type="ARBA" id="ARBA00022824"/>
    </source>
</evidence>
<evidence type="ECO:0000256" key="8">
    <source>
        <dbReference type="ARBA" id="ARBA00034739"/>
    </source>
</evidence>
<evidence type="ECO:0000313" key="13">
    <source>
        <dbReference type="EMBL" id="KAK6640366.1"/>
    </source>
</evidence>
<keyword evidence="14" id="KW-1185">Reference proteome</keyword>
<comment type="similarity">
    <text evidence="8">Belongs to the TMEM147 family.</text>
</comment>
<evidence type="ECO:0000313" key="14">
    <source>
        <dbReference type="Proteomes" id="UP001359485"/>
    </source>
</evidence>
<evidence type="ECO:0000256" key="1">
    <source>
        <dbReference type="ARBA" id="ARBA00004477"/>
    </source>
</evidence>
<keyword evidence="5" id="KW-0256">Endoplasmic reticulum</keyword>
<gene>
    <name evidence="12" type="ORF">RUM43_009864</name>
    <name evidence="13" type="ORF">RUM44_012059</name>
</gene>
<dbReference type="Proteomes" id="UP001359485">
    <property type="component" value="Unassembled WGS sequence"/>
</dbReference>
<dbReference type="AlphaFoldDB" id="A0AAN8S6X7"/>
<proteinExistence type="inferred from homology"/>
<evidence type="ECO:0000256" key="4">
    <source>
        <dbReference type="ARBA" id="ARBA00022692"/>
    </source>
</evidence>
<evidence type="ECO:0000256" key="9">
    <source>
        <dbReference type="ARBA" id="ARBA00034846"/>
    </source>
</evidence>
<dbReference type="EMBL" id="JAWJWE010000004">
    <property type="protein sequence ID" value="KAK6636206.1"/>
    <property type="molecule type" value="Genomic_DNA"/>
</dbReference>
<comment type="caution">
    <text evidence="12">The sequence shown here is derived from an EMBL/GenBank/DDBJ whole genome shotgun (WGS) entry which is preliminary data.</text>
</comment>
<evidence type="ECO:0000313" key="15">
    <source>
        <dbReference type="Proteomes" id="UP001372834"/>
    </source>
</evidence>
<evidence type="ECO:0000256" key="2">
    <source>
        <dbReference type="ARBA" id="ARBA00004651"/>
    </source>
</evidence>
<keyword evidence="7 11" id="KW-0472">Membrane</keyword>
<dbReference type="GO" id="GO:0005789">
    <property type="term" value="C:endoplasmic reticulum membrane"/>
    <property type="evidence" value="ECO:0007669"/>
    <property type="project" value="UniProtKB-SubCell"/>
</dbReference>
<dbReference type="Proteomes" id="UP001372834">
    <property type="component" value="Unassembled WGS sequence"/>
</dbReference>
<feature type="transmembrane region" description="Helical" evidence="11">
    <location>
        <begin position="194"/>
        <end position="218"/>
    </location>
</feature>
<evidence type="ECO:0000256" key="11">
    <source>
        <dbReference type="SAM" id="Phobius"/>
    </source>
</evidence>
<name>A0AAN8S6X7_POLSC</name>
<dbReference type="EMBL" id="JAWJWF010000001">
    <property type="protein sequence ID" value="KAK6640366.1"/>
    <property type="molecule type" value="Genomic_DNA"/>
</dbReference>
<evidence type="ECO:0000256" key="3">
    <source>
        <dbReference type="ARBA" id="ARBA00022475"/>
    </source>
</evidence>
<dbReference type="PANTHER" id="PTHR12869:SF0">
    <property type="entry name" value="BOS COMPLEX SUBUNIT TMEM147"/>
    <property type="match status" value="1"/>
</dbReference>
<dbReference type="Pfam" id="PF09767">
    <property type="entry name" value="DUF2053"/>
    <property type="match status" value="1"/>
</dbReference>
<protein>
    <recommendedName>
        <fullName evidence="9">BOS complex subunit TMEM147</fullName>
    </recommendedName>
    <alternativeName>
        <fullName evidence="10">Transmembrane protein 147</fullName>
    </alternativeName>
</protein>
<feature type="transmembrane region" description="Helical" evidence="11">
    <location>
        <begin position="163"/>
        <end position="182"/>
    </location>
</feature>
<evidence type="ECO:0000256" key="6">
    <source>
        <dbReference type="ARBA" id="ARBA00022989"/>
    </source>
</evidence>
<keyword evidence="4 11" id="KW-0812">Transmembrane</keyword>